<dbReference type="EMBL" id="RQXV01000001">
    <property type="protein sequence ID" value="RRD01307.1"/>
    <property type="molecule type" value="Genomic_DNA"/>
</dbReference>
<dbReference type="OrthoDB" id="6214536at2"/>
<proteinExistence type="predicted"/>
<evidence type="ECO:0000313" key="1">
    <source>
        <dbReference type="EMBL" id="RRD01307.1"/>
    </source>
</evidence>
<accession>A0A3P1SVS4</accession>
<evidence type="ECO:0000313" key="2">
    <source>
        <dbReference type="Proteomes" id="UP000267535"/>
    </source>
</evidence>
<protein>
    <submittedName>
        <fullName evidence="1">DUF3010 family protein</fullName>
    </submittedName>
</protein>
<reference evidence="1 2" key="1">
    <citation type="submission" date="2018-11" db="EMBL/GenBank/DDBJ databases">
        <title>The draft genome sequence of Amphritea balenae JAMM 1525T.</title>
        <authorList>
            <person name="Fang Z."/>
            <person name="Zhang Y."/>
            <person name="Han X."/>
        </authorList>
    </citation>
    <scope>NUCLEOTIDE SEQUENCE [LARGE SCALE GENOMIC DNA]</scope>
    <source>
        <strain evidence="1 2">JAMM 1525</strain>
    </source>
</reference>
<organism evidence="1 2">
    <name type="scientific">Amphritea balenae</name>
    <dbReference type="NCBI Taxonomy" id="452629"/>
    <lineage>
        <taxon>Bacteria</taxon>
        <taxon>Pseudomonadati</taxon>
        <taxon>Pseudomonadota</taxon>
        <taxon>Gammaproteobacteria</taxon>
        <taxon>Oceanospirillales</taxon>
        <taxon>Oceanospirillaceae</taxon>
        <taxon>Amphritea</taxon>
    </lineage>
</organism>
<dbReference type="Pfam" id="PF11215">
    <property type="entry name" value="DUF3010"/>
    <property type="match status" value="1"/>
</dbReference>
<name>A0A3P1SVS4_9GAMM</name>
<dbReference type="InterPro" id="IPR021378">
    <property type="entry name" value="DUF3010"/>
</dbReference>
<dbReference type="Proteomes" id="UP000267535">
    <property type="component" value="Unassembled WGS sequence"/>
</dbReference>
<dbReference type="RefSeq" id="WP_124924380.1">
    <property type="nucleotide sequence ID" value="NZ_BMOH01000001.1"/>
</dbReference>
<dbReference type="AlphaFoldDB" id="A0A3P1SVS4"/>
<comment type="caution">
    <text evidence="1">The sequence shown here is derived from an EMBL/GenBank/DDBJ whole genome shotgun (WGS) entry which is preliminary data.</text>
</comment>
<keyword evidence="2" id="KW-1185">Reference proteome</keyword>
<gene>
    <name evidence="1" type="ORF">EHS89_01730</name>
</gene>
<sequence length="141" mass="15862">MKVCGVELKGNDAVICLISLADGLYNLHECRVKKLEIRDAMDREQLKKFQFDFSKLMADYQVDQVVIRERMTKGKFAGGAVGFKLEAAIQLSDLDVTLLSPTTIKESLKDSKVKMNFKDTGLKQFQEAAFLTAFAYLEGLQ</sequence>